<keyword evidence="3 6" id="KW-0694">RNA-binding</keyword>
<evidence type="ECO:0000256" key="7">
    <source>
        <dbReference type="SAM" id="MobiDB-lite"/>
    </source>
</evidence>
<evidence type="ECO:0000259" key="8">
    <source>
        <dbReference type="PROSITE" id="PS50102"/>
    </source>
</evidence>
<keyword evidence="2" id="KW-0507">mRNA processing</keyword>
<accession>A0A2T9YEY6</accession>
<evidence type="ECO:0000256" key="4">
    <source>
        <dbReference type="ARBA" id="ARBA00023187"/>
    </source>
</evidence>
<feature type="compositionally biased region" description="Low complexity" evidence="7">
    <location>
        <begin position="268"/>
        <end position="298"/>
    </location>
</feature>
<feature type="region of interest" description="Disordered" evidence="7">
    <location>
        <begin position="115"/>
        <end position="134"/>
    </location>
</feature>
<feature type="region of interest" description="Disordered" evidence="7">
    <location>
        <begin position="361"/>
        <end position="391"/>
    </location>
</feature>
<dbReference type="InterPro" id="IPR035979">
    <property type="entry name" value="RBD_domain_sf"/>
</dbReference>
<dbReference type="AlphaFoldDB" id="A0A2T9YEY6"/>
<dbReference type="InterPro" id="IPR012677">
    <property type="entry name" value="Nucleotide-bd_a/b_plait_sf"/>
</dbReference>
<comment type="subcellular location">
    <subcellularLocation>
        <location evidence="1">Nucleus</location>
    </subcellularLocation>
</comment>
<feature type="region of interest" description="Disordered" evidence="7">
    <location>
        <begin position="1"/>
        <end position="46"/>
    </location>
</feature>
<feature type="compositionally biased region" description="Polar residues" evidence="7">
    <location>
        <begin position="363"/>
        <end position="387"/>
    </location>
</feature>
<keyword evidence="4" id="KW-0508">mRNA splicing</keyword>
<keyword evidence="10" id="KW-1185">Reference proteome</keyword>
<organism evidence="9 10">
    <name type="scientific">Smittium simulii</name>
    <dbReference type="NCBI Taxonomy" id="133385"/>
    <lineage>
        <taxon>Eukaryota</taxon>
        <taxon>Fungi</taxon>
        <taxon>Fungi incertae sedis</taxon>
        <taxon>Zoopagomycota</taxon>
        <taxon>Kickxellomycotina</taxon>
        <taxon>Harpellomycetes</taxon>
        <taxon>Harpellales</taxon>
        <taxon>Legeriomycetaceae</taxon>
        <taxon>Smittium</taxon>
    </lineage>
</organism>
<dbReference type="STRING" id="133385.A0A2T9YEY6"/>
<dbReference type="GO" id="GO:0003723">
    <property type="term" value="F:RNA binding"/>
    <property type="evidence" value="ECO:0007669"/>
    <property type="project" value="UniProtKB-UniRule"/>
</dbReference>
<dbReference type="PANTHER" id="PTHR13288:SF8">
    <property type="entry name" value="SPLICING FACTOR 45"/>
    <property type="match status" value="1"/>
</dbReference>
<dbReference type="PANTHER" id="PTHR13288">
    <property type="entry name" value="SPLICING FACTOR 45 SPF45"/>
    <property type="match status" value="1"/>
</dbReference>
<dbReference type="Gene3D" id="3.30.70.330">
    <property type="match status" value="1"/>
</dbReference>
<feature type="compositionally biased region" description="Polar residues" evidence="7">
    <location>
        <begin position="311"/>
        <end position="336"/>
    </location>
</feature>
<protein>
    <recommendedName>
        <fullName evidence="8">RRM domain-containing protein</fullName>
    </recommendedName>
</protein>
<feature type="compositionally biased region" description="Low complexity" evidence="7">
    <location>
        <begin position="115"/>
        <end position="127"/>
    </location>
</feature>
<dbReference type="SMART" id="SM00361">
    <property type="entry name" value="RRM_1"/>
    <property type="match status" value="1"/>
</dbReference>
<evidence type="ECO:0000313" key="9">
    <source>
        <dbReference type="EMBL" id="PVU90844.1"/>
    </source>
</evidence>
<dbReference type="InterPro" id="IPR000504">
    <property type="entry name" value="RRM_dom"/>
</dbReference>
<feature type="region of interest" description="Disordered" evidence="7">
    <location>
        <begin position="264"/>
        <end position="348"/>
    </location>
</feature>
<dbReference type="InterPro" id="IPR003954">
    <property type="entry name" value="RRM_euk-type"/>
</dbReference>
<dbReference type="Proteomes" id="UP000245383">
    <property type="component" value="Unassembled WGS sequence"/>
</dbReference>
<dbReference type="FunFam" id="3.30.70.330:FF:000382">
    <property type="entry name" value="G-patch domain-containing protein"/>
    <property type="match status" value="1"/>
</dbReference>
<dbReference type="GO" id="GO:0045292">
    <property type="term" value="P:mRNA cis splicing, via spliceosome"/>
    <property type="evidence" value="ECO:0007669"/>
    <property type="project" value="InterPro"/>
</dbReference>
<comment type="caution">
    <text evidence="9">The sequence shown here is derived from an EMBL/GenBank/DDBJ whole genome shotgun (WGS) entry which is preliminary data.</text>
</comment>
<reference evidence="9 10" key="1">
    <citation type="journal article" date="2018" name="MBio">
        <title>Comparative Genomics Reveals the Core Gene Toolbox for the Fungus-Insect Symbiosis.</title>
        <authorList>
            <person name="Wang Y."/>
            <person name="Stata M."/>
            <person name="Wang W."/>
            <person name="Stajich J.E."/>
            <person name="White M.M."/>
            <person name="Moncalvo J.M."/>
        </authorList>
    </citation>
    <scope>NUCLEOTIDE SEQUENCE [LARGE SCALE GENOMIC DNA]</scope>
    <source>
        <strain evidence="9 10">SWE-8-4</strain>
    </source>
</reference>
<evidence type="ECO:0000313" key="10">
    <source>
        <dbReference type="Proteomes" id="UP000245383"/>
    </source>
</evidence>
<dbReference type="OrthoDB" id="5573464at2759"/>
<feature type="domain" description="RRM" evidence="8">
    <location>
        <begin position="400"/>
        <end position="489"/>
    </location>
</feature>
<dbReference type="GO" id="GO:0071011">
    <property type="term" value="C:precatalytic spliceosome"/>
    <property type="evidence" value="ECO:0007669"/>
    <property type="project" value="TreeGrafter"/>
</dbReference>
<evidence type="ECO:0000256" key="6">
    <source>
        <dbReference type="PROSITE-ProRule" id="PRU00176"/>
    </source>
</evidence>
<evidence type="ECO:0000256" key="3">
    <source>
        <dbReference type="ARBA" id="ARBA00022884"/>
    </source>
</evidence>
<name>A0A2T9YEY6_9FUNG</name>
<dbReference type="EMBL" id="MBFR01000237">
    <property type="protein sequence ID" value="PVU90844.1"/>
    <property type="molecule type" value="Genomic_DNA"/>
</dbReference>
<dbReference type="SUPFAM" id="SSF54928">
    <property type="entry name" value="RNA-binding domain, RBD"/>
    <property type="match status" value="1"/>
</dbReference>
<dbReference type="InterPro" id="IPR040052">
    <property type="entry name" value="RBM17"/>
</dbReference>
<feature type="compositionally biased region" description="Polar residues" evidence="7">
    <location>
        <begin position="14"/>
        <end position="46"/>
    </location>
</feature>
<dbReference type="PROSITE" id="PS50102">
    <property type="entry name" value="RRM"/>
    <property type="match status" value="1"/>
</dbReference>
<evidence type="ECO:0000256" key="2">
    <source>
        <dbReference type="ARBA" id="ARBA00022664"/>
    </source>
</evidence>
<keyword evidence="5" id="KW-0539">Nucleus</keyword>
<proteinExistence type="predicted"/>
<evidence type="ECO:0000256" key="1">
    <source>
        <dbReference type="ARBA" id="ARBA00004123"/>
    </source>
</evidence>
<gene>
    <name evidence="9" type="ORF">BB561_004700</name>
</gene>
<evidence type="ECO:0000256" key="5">
    <source>
        <dbReference type="ARBA" id="ARBA00023242"/>
    </source>
</evidence>
<sequence length="496" mass="55034">MDLFDNLPPPKAQASAQQNATEKQQNSKNLAPNKEPSQVSETSVTTKGWSTMILKPVIRKPQKAKKIVMPAFKSINLETEEKNTSTTIKSANSSFLEPEVSADKASTIVKSFDAAPAKTGPAKPATKSVHSSHTPAIPATWNIKDVDVIPAQATKTQQDTTVKKARTVFTDLDLSQYLIPVSGSQKSNAKNMRDLDHFSAKKNKLASKEIYNSDQTINRNILDSFDENEVYNPSIPNMYQHYKAWTLEKKKLQLYTYLEKMKTRKNNNDSSDSISRSDQSSSSSYNSDSQSNSDSTTSSRKRHFKQDDSNTDYSSSGDDRASTLNSNSKLDNTSITRGPASVFPTSSKTGEEAYLARLRLSQKPVNGSESGLSTNGISSKPSSSNVDFQKAASEDTNSSKVIVLKNMVGINDVDEFLESETIAECSKFGKVLRCVVRTQAHQMDILKQPYDQVWLFVEFESLESSKLAVSDLNNRYFGGRSISATYFNESLYYRHL</sequence>